<proteinExistence type="predicted"/>
<dbReference type="EMBL" id="JACHVU010000003">
    <property type="protein sequence ID" value="MBB2990250.1"/>
    <property type="molecule type" value="Genomic_DNA"/>
</dbReference>
<accession>A0A839Q291</accession>
<protein>
    <submittedName>
        <fullName evidence="1">Uncharacterized protein</fullName>
    </submittedName>
</protein>
<evidence type="ECO:0000313" key="2">
    <source>
        <dbReference type="Proteomes" id="UP000550501"/>
    </source>
</evidence>
<evidence type="ECO:0000313" key="1">
    <source>
        <dbReference type="EMBL" id="MBB2990250.1"/>
    </source>
</evidence>
<dbReference type="Proteomes" id="UP000550501">
    <property type="component" value="Unassembled WGS sequence"/>
</dbReference>
<sequence length="155" mass="16008">MTTAPTWTTTPPPQAWADTITAAQHAAHGDPLQCCAAIAESGCDPGWLVIAGVHLLAAVLAEGVAADELRAEVLRIATDTGASDYMVTASLEVVALAEAMQRDELPTIWQLCSGSQVSARDLAHGACSLTGQAIAAVAVDVPGVFDRLRAQYGGR</sequence>
<reference evidence="1 2" key="1">
    <citation type="submission" date="2020-08" db="EMBL/GenBank/DDBJ databases">
        <title>The Agave Microbiome: Exploring the role of microbial communities in plant adaptations to desert environments.</title>
        <authorList>
            <person name="Partida-Martinez L.P."/>
        </authorList>
    </citation>
    <scope>NUCLEOTIDE SEQUENCE [LARGE SCALE GENOMIC DNA]</scope>
    <source>
        <strain evidence="1 2">AT2.18</strain>
    </source>
</reference>
<name>A0A839Q291_MYCIR</name>
<dbReference type="AlphaFoldDB" id="A0A839Q291"/>
<organism evidence="1 2">
    <name type="scientific">Mycolicibacterium iranicum</name>
    <name type="common">Mycobacterium iranicum</name>
    <dbReference type="NCBI Taxonomy" id="912594"/>
    <lineage>
        <taxon>Bacteria</taxon>
        <taxon>Bacillati</taxon>
        <taxon>Actinomycetota</taxon>
        <taxon>Actinomycetes</taxon>
        <taxon>Mycobacteriales</taxon>
        <taxon>Mycobacteriaceae</taxon>
        <taxon>Mycolicibacterium</taxon>
    </lineage>
</organism>
<comment type="caution">
    <text evidence="1">The sequence shown here is derived from an EMBL/GenBank/DDBJ whole genome shotgun (WGS) entry which is preliminary data.</text>
</comment>
<keyword evidence="2" id="KW-1185">Reference proteome</keyword>
<dbReference type="RefSeq" id="WP_183467505.1">
    <property type="nucleotide sequence ID" value="NZ_JACHVU010000003.1"/>
</dbReference>
<gene>
    <name evidence="1" type="ORF">FHR72_001718</name>
</gene>